<evidence type="ECO:0000313" key="3">
    <source>
        <dbReference type="Proteomes" id="UP000265520"/>
    </source>
</evidence>
<dbReference type="Proteomes" id="UP000265520">
    <property type="component" value="Unassembled WGS sequence"/>
</dbReference>
<feature type="non-terminal residue" evidence="2">
    <location>
        <position position="58"/>
    </location>
</feature>
<reference evidence="2 3" key="1">
    <citation type="journal article" date="2018" name="Front. Plant Sci.">
        <title>Red Clover (Trifolium pratense) and Zigzag Clover (T. medium) - A Picture of Genomic Similarities and Differences.</title>
        <authorList>
            <person name="Dluhosova J."/>
            <person name="Istvanek J."/>
            <person name="Nedelnik J."/>
            <person name="Repkova J."/>
        </authorList>
    </citation>
    <scope>NUCLEOTIDE SEQUENCE [LARGE SCALE GENOMIC DNA]</scope>
    <source>
        <strain evidence="3">cv. 10/8</strain>
        <tissue evidence="2">Leaf</tissue>
    </source>
</reference>
<dbReference type="EMBL" id="LXQA011366927">
    <property type="protein sequence ID" value="MCI94805.1"/>
    <property type="molecule type" value="Genomic_DNA"/>
</dbReference>
<evidence type="ECO:0000313" key="2">
    <source>
        <dbReference type="EMBL" id="MCI94805.1"/>
    </source>
</evidence>
<comment type="caution">
    <text evidence="2">The sequence shown here is derived from an EMBL/GenBank/DDBJ whole genome shotgun (WGS) entry which is preliminary data.</text>
</comment>
<dbReference type="AlphaFoldDB" id="A0A392W7D8"/>
<organism evidence="2 3">
    <name type="scientific">Trifolium medium</name>
    <dbReference type="NCBI Taxonomy" id="97028"/>
    <lineage>
        <taxon>Eukaryota</taxon>
        <taxon>Viridiplantae</taxon>
        <taxon>Streptophyta</taxon>
        <taxon>Embryophyta</taxon>
        <taxon>Tracheophyta</taxon>
        <taxon>Spermatophyta</taxon>
        <taxon>Magnoliopsida</taxon>
        <taxon>eudicotyledons</taxon>
        <taxon>Gunneridae</taxon>
        <taxon>Pentapetalae</taxon>
        <taxon>rosids</taxon>
        <taxon>fabids</taxon>
        <taxon>Fabales</taxon>
        <taxon>Fabaceae</taxon>
        <taxon>Papilionoideae</taxon>
        <taxon>50 kb inversion clade</taxon>
        <taxon>NPAAA clade</taxon>
        <taxon>Hologalegina</taxon>
        <taxon>IRL clade</taxon>
        <taxon>Trifolieae</taxon>
        <taxon>Trifolium</taxon>
    </lineage>
</organism>
<evidence type="ECO:0000256" key="1">
    <source>
        <dbReference type="SAM" id="MobiDB-lite"/>
    </source>
</evidence>
<name>A0A392W7D8_9FABA</name>
<keyword evidence="3" id="KW-1185">Reference proteome</keyword>
<sequence>MYWSLQQQTEDADSFPSPASTLTTVTPEASPAPSVCGEDESYSSLNGDFSNLSVDDTT</sequence>
<feature type="region of interest" description="Disordered" evidence="1">
    <location>
        <begin position="1"/>
        <end position="58"/>
    </location>
</feature>
<protein>
    <submittedName>
        <fullName evidence="2">Fimbrin-1</fullName>
    </submittedName>
</protein>
<feature type="compositionally biased region" description="Polar residues" evidence="1">
    <location>
        <begin position="17"/>
        <end position="27"/>
    </location>
</feature>
<feature type="compositionally biased region" description="Polar residues" evidence="1">
    <location>
        <begin position="42"/>
        <end position="58"/>
    </location>
</feature>
<accession>A0A392W7D8</accession>
<proteinExistence type="predicted"/>